<evidence type="ECO:0000313" key="11">
    <source>
        <dbReference type="EMBL" id="PRZ41498.1"/>
    </source>
</evidence>
<evidence type="ECO:0000256" key="7">
    <source>
        <dbReference type="ARBA" id="ARBA00022840"/>
    </source>
</evidence>
<accession>A0A2T0ZZH8</accession>
<comment type="caution">
    <text evidence="11">The sequence shown here is derived from an EMBL/GenBank/DDBJ whole genome shotgun (WGS) entry which is preliminary data.</text>
</comment>
<dbReference type="InterPro" id="IPR036890">
    <property type="entry name" value="HATPase_C_sf"/>
</dbReference>
<sequence>MGSRIFRWFDRHTWAGDAVLATILIVPIVGAYLFAAGSGTSWAAPLMSFLMLAPLYFRRRFPAYVVIATVIVCLISVAFWHEQTAFDPLASIIAVPIVVHAAVKYGPRPLWWFSLGAGLVGSILAPLYAWRNADPLNGIACFAVVLVAFLVGLHQRTKRETHLAEVASLAERNRLMEVEREQSTTIAVARERAQLAAETHDIIAHTLAVIVSQADGAVMAVEKRPEVAATVLAQIADTSRDALGEIRGRVAALRASASDPSADLHPTRSLADLDSMIAKVRATGLVIDVRRTGQLELAPLGLQLATYRIVQEALTNVIKHAGPSAAVTICLEVAGDVLSVRVDDDGRGSAAASNAPGNDGLGNGITGMRERAQQYGATLRAGPRVGGGFSVSAVFPLTRTGVDR</sequence>
<dbReference type="RefSeq" id="WP_106349257.1">
    <property type="nucleotide sequence ID" value="NZ_PVUE01000009.1"/>
</dbReference>
<feature type="transmembrane region" description="Helical" evidence="9">
    <location>
        <begin position="110"/>
        <end position="130"/>
    </location>
</feature>
<dbReference type="InterPro" id="IPR011712">
    <property type="entry name" value="Sig_transdc_His_kin_sub3_dim/P"/>
</dbReference>
<dbReference type="Gene3D" id="1.20.5.1930">
    <property type="match status" value="1"/>
</dbReference>
<dbReference type="SUPFAM" id="SSF55874">
    <property type="entry name" value="ATPase domain of HSP90 chaperone/DNA topoisomerase II/histidine kinase"/>
    <property type="match status" value="1"/>
</dbReference>
<dbReference type="SMART" id="SM00387">
    <property type="entry name" value="HATPase_c"/>
    <property type="match status" value="1"/>
</dbReference>
<comment type="catalytic activity">
    <reaction evidence="1">
        <text>ATP + protein L-histidine = ADP + protein N-phospho-L-histidine.</text>
        <dbReference type="EC" id="2.7.13.3"/>
    </reaction>
</comment>
<dbReference type="Gene3D" id="3.30.565.10">
    <property type="entry name" value="Histidine kinase-like ATPase, C-terminal domain"/>
    <property type="match status" value="1"/>
</dbReference>
<keyword evidence="8" id="KW-0902">Two-component regulatory system</keyword>
<organism evidence="11 12">
    <name type="scientific">Antricoccus suffuscus</name>
    <dbReference type="NCBI Taxonomy" id="1629062"/>
    <lineage>
        <taxon>Bacteria</taxon>
        <taxon>Bacillati</taxon>
        <taxon>Actinomycetota</taxon>
        <taxon>Actinomycetes</taxon>
        <taxon>Geodermatophilales</taxon>
        <taxon>Antricoccaceae</taxon>
        <taxon>Antricoccus</taxon>
    </lineage>
</organism>
<feature type="transmembrane region" description="Helical" evidence="9">
    <location>
        <begin position="136"/>
        <end position="153"/>
    </location>
</feature>
<keyword evidence="12" id="KW-1185">Reference proteome</keyword>
<dbReference type="AlphaFoldDB" id="A0A2T0ZZH8"/>
<keyword evidence="9" id="KW-0812">Transmembrane</keyword>
<feature type="domain" description="Histidine kinase/HSP90-like ATPase" evidence="10">
    <location>
        <begin position="301"/>
        <end position="399"/>
    </location>
</feature>
<dbReference type="InterPro" id="IPR050482">
    <property type="entry name" value="Sensor_HK_TwoCompSys"/>
</dbReference>
<feature type="transmembrane region" description="Helical" evidence="9">
    <location>
        <begin position="12"/>
        <end position="34"/>
    </location>
</feature>
<evidence type="ECO:0000256" key="3">
    <source>
        <dbReference type="ARBA" id="ARBA00022553"/>
    </source>
</evidence>
<reference evidence="11 12" key="1">
    <citation type="submission" date="2018-03" db="EMBL/GenBank/DDBJ databases">
        <title>Genomic Encyclopedia of Archaeal and Bacterial Type Strains, Phase II (KMG-II): from individual species to whole genera.</title>
        <authorList>
            <person name="Goeker M."/>
        </authorList>
    </citation>
    <scope>NUCLEOTIDE SEQUENCE [LARGE SCALE GENOMIC DNA]</scope>
    <source>
        <strain evidence="11 12">DSM 100065</strain>
    </source>
</reference>
<evidence type="ECO:0000256" key="1">
    <source>
        <dbReference type="ARBA" id="ARBA00000085"/>
    </source>
</evidence>
<feature type="transmembrane region" description="Helical" evidence="9">
    <location>
        <begin position="64"/>
        <end position="80"/>
    </location>
</feature>
<keyword evidence="5" id="KW-0547">Nucleotide-binding</keyword>
<dbReference type="Pfam" id="PF07730">
    <property type="entry name" value="HisKA_3"/>
    <property type="match status" value="1"/>
</dbReference>
<dbReference type="PANTHER" id="PTHR24421">
    <property type="entry name" value="NITRATE/NITRITE SENSOR PROTEIN NARX-RELATED"/>
    <property type="match status" value="1"/>
</dbReference>
<feature type="transmembrane region" description="Helical" evidence="9">
    <location>
        <begin position="86"/>
        <end position="103"/>
    </location>
</feature>
<dbReference type="EMBL" id="PVUE01000009">
    <property type="protein sequence ID" value="PRZ41498.1"/>
    <property type="molecule type" value="Genomic_DNA"/>
</dbReference>
<dbReference type="GO" id="GO:0000155">
    <property type="term" value="F:phosphorelay sensor kinase activity"/>
    <property type="evidence" value="ECO:0007669"/>
    <property type="project" value="InterPro"/>
</dbReference>
<keyword evidence="7" id="KW-0067">ATP-binding</keyword>
<dbReference type="GO" id="GO:0046983">
    <property type="term" value="F:protein dimerization activity"/>
    <property type="evidence" value="ECO:0007669"/>
    <property type="project" value="InterPro"/>
</dbReference>
<evidence type="ECO:0000256" key="2">
    <source>
        <dbReference type="ARBA" id="ARBA00012438"/>
    </source>
</evidence>
<dbReference type="CDD" id="cd16917">
    <property type="entry name" value="HATPase_UhpB-NarQ-NarX-like"/>
    <property type="match status" value="1"/>
</dbReference>
<evidence type="ECO:0000256" key="8">
    <source>
        <dbReference type="ARBA" id="ARBA00023012"/>
    </source>
</evidence>
<evidence type="ECO:0000313" key="12">
    <source>
        <dbReference type="Proteomes" id="UP000237752"/>
    </source>
</evidence>
<evidence type="ECO:0000256" key="4">
    <source>
        <dbReference type="ARBA" id="ARBA00022679"/>
    </source>
</evidence>
<dbReference type="Pfam" id="PF02518">
    <property type="entry name" value="HATPase_c"/>
    <property type="match status" value="1"/>
</dbReference>
<keyword evidence="9" id="KW-1133">Transmembrane helix</keyword>
<dbReference type="GO" id="GO:0016020">
    <property type="term" value="C:membrane"/>
    <property type="evidence" value="ECO:0007669"/>
    <property type="project" value="InterPro"/>
</dbReference>
<evidence type="ECO:0000259" key="10">
    <source>
        <dbReference type="SMART" id="SM00387"/>
    </source>
</evidence>
<keyword evidence="4" id="KW-0808">Transferase</keyword>
<protein>
    <recommendedName>
        <fullName evidence="2">histidine kinase</fullName>
        <ecNumber evidence="2">2.7.13.3</ecNumber>
    </recommendedName>
</protein>
<name>A0A2T0ZZH8_9ACTN</name>
<dbReference type="Proteomes" id="UP000237752">
    <property type="component" value="Unassembled WGS sequence"/>
</dbReference>
<dbReference type="EC" id="2.7.13.3" evidence="2"/>
<keyword evidence="9" id="KW-0472">Membrane</keyword>
<dbReference type="Pfam" id="PF23539">
    <property type="entry name" value="DUF7134"/>
    <property type="match status" value="1"/>
</dbReference>
<evidence type="ECO:0000256" key="5">
    <source>
        <dbReference type="ARBA" id="ARBA00022741"/>
    </source>
</evidence>
<dbReference type="OrthoDB" id="227596at2"/>
<keyword evidence="3" id="KW-0597">Phosphoprotein</keyword>
<dbReference type="InterPro" id="IPR055558">
    <property type="entry name" value="DUF7134"/>
</dbReference>
<proteinExistence type="predicted"/>
<evidence type="ECO:0000256" key="6">
    <source>
        <dbReference type="ARBA" id="ARBA00022777"/>
    </source>
</evidence>
<dbReference type="PANTHER" id="PTHR24421:SF10">
    <property type="entry name" value="NITRATE_NITRITE SENSOR PROTEIN NARQ"/>
    <property type="match status" value="1"/>
</dbReference>
<feature type="transmembrane region" description="Helical" evidence="9">
    <location>
        <begin position="40"/>
        <end position="57"/>
    </location>
</feature>
<evidence type="ECO:0000256" key="9">
    <source>
        <dbReference type="SAM" id="Phobius"/>
    </source>
</evidence>
<keyword evidence="6 11" id="KW-0418">Kinase</keyword>
<dbReference type="GO" id="GO:0005524">
    <property type="term" value="F:ATP binding"/>
    <property type="evidence" value="ECO:0007669"/>
    <property type="project" value="UniProtKB-KW"/>
</dbReference>
<gene>
    <name evidence="11" type="ORF">CLV47_10945</name>
</gene>
<dbReference type="InterPro" id="IPR003594">
    <property type="entry name" value="HATPase_dom"/>
</dbReference>